<evidence type="ECO:0000313" key="9">
    <source>
        <dbReference type="EMBL" id="KGG52112.1"/>
    </source>
</evidence>
<evidence type="ECO:0000259" key="8">
    <source>
        <dbReference type="PROSITE" id="PS51194"/>
    </source>
</evidence>
<dbReference type="GeneID" id="25259021"/>
<comment type="domain">
    <text evidence="5">The Q motif is unique to and characteristic of the DEAD box family of RNA helicases and controls ATP binding and hydrolysis.</text>
</comment>
<dbReference type="SUPFAM" id="SSF52540">
    <property type="entry name" value="P-loop containing nucleoside triphosphate hydrolases"/>
    <property type="match status" value="1"/>
</dbReference>
<dbReference type="SMART" id="SM00487">
    <property type="entry name" value="DEXDc"/>
    <property type="match status" value="1"/>
</dbReference>
<evidence type="ECO:0000256" key="6">
    <source>
        <dbReference type="SAM" id="MobiDB-lite"/>
    </source>
</evidence>
<dbReference type="InterPro" id="IPR011545">
    <property type="entry name" value="DEAD/DEAH_box_helicase_dom"/>
</dbReference>
<dbReference type="PANTHER" id="PTHR24031">
    <property type="entry name" value="RNA HELICASE"/>
    <property type="match status" value="1"/>
</dbReference>
<feature type="compositionally biased region" description="Basic residues" evidence="6">
    <location>
        <begin position="33"/>
        <end position="44"/>
    </location>
</feature>
<keyword evidence="4 5" id="KW-0694">RNA-binding</keyword>
<dbReference type="GO" id="GO:0016787">
    <property type="term" value="F:hydrolase activity"/>
    <property type="evidence" value="ECO:0007669"/>
    <property type="project" value="UniProtKB-KW"/>
</dbReference>
<dbReference type="Pfam" id="PF00270">
    <property type="entry name" value="DEAD"/>
    <property type="match status" value="1"/>
</dbReference>
<evidence type="ECO:0000256" key="5">
    <source>
        <dbReference type="RuleBase" id="RU365068"/>
    </source>
</evidence>
<comment type="catalytic activity">
    <reaction evidence="5">
        <text>ATP + H2O = ADP + phosphate + H(+)</text>
        <dbReference type="Rhea" id="RHEA:13065"/>
        <dbReference type="ChEBI" id="CHEBI:15377"/>
        <dbReference type="ChEBI" id="CHEBI:15378"/>
        <dbReference type="ChEBI" id="CHEBI:30616"/>
        <dbReference type="ChEBI" id="CHEBI:43474"/>
        <dbReference type="ChEBI" id="CHEBI:456216"/>
        <dbReference type="EC" id="3.6.4.13"/>
    </reaction>
</comment>
<evidence type="ECO:0000256" key="3">
    <source>
        <dbReference type="ARBA" id="ARBA00022840"/>
    </source>
</evidence>
<evidence type="ECO:0000256" key="1">
    <source>
        <dbReference type="ARBA" id="ARBA00022741"/>
    </source>
</evidence>
<feature type="domain" description="Helicase ATP-binding" evidence="7">
    <location>
        <begin position="102"/>
        <end position="315"/>
    </location>
</feature>
<keyword evidence="10" id="KW-1185">Reference proteome</keyword>
<comment type="similarity">
    <text evidence="5">Belongs to the DEAD box helicase family.</text>
</comment>
<reference evidence="9 10" key="1">
    <citation type="submission" date="2014-04" db="EMBL/GenBank/DDBJ databases">
        <title>A new species of microsporidia sheds light on the evolution of extreme parasitism.</title>
        <authorList>
            <person name="Haag K.L."/>
            <person name="James T.Y."/>
            <person name="Larsson R."/>
            <person name="Schaer T.M."/>
            <person name="Refardt D."/>
            <person name="Pombert J.-F."/>
            <person name="Ebert D."/>
        </authorList>
    </citation>
    <scope>NUCLEOTIDE SEQUENCE [LARGE SCALE GENOMIC DNA]</scope>
    <source>
        <strain evidence="9 10">UGP3</strain>
        <tissue evidence="9">Spores</tissue>
    </source>
</reference>
<dbReference type="OrthoDB" id="7396459at2759"/>
<dbReference type="SMART" id="SM00490">
    <property type="entry name" value="HELICc"/>
    <property type="match status" value="1"/>
</dbReference>
<dbReference type="AlphaFoldDB" id="A0A098VSX9"/>
<comment type="caution">
    <text evidence="9">The sequence shown here is derived from an EMBL/GenBank/DDBJ whole genome shotgun (WGS) entry which is preliminary data.</text>
</comment>
<comment type="function">
    <text evidence="5">RNA helicase.</text>
</comment>
<proteinExistence type="inferred from homology"/>
<protein>
    <recommendedName>
        <fullName evidence="5">ATP-dependent RNA helicase</fullName>
        <ecNumber evidence="5">3.6.4.13</ecNumber>
    </recommendedName>
</protein>
<dbReference type="Pfam" id="PF00271">
    <property type="entry name" value="Helicase_C"/>
    <property type="match status" value="1"/>
</dbReference>
<evidence type="ECO:0000256" key="2">
    <source>
        <dbReference type="ARBA" id="ARBA00022801"/>
    </source>
</evidence>
<keyword evidence="1 5" id="KW-0547">Nucleotide-binding</keyword>
<dbReference type="EMBL" id="JMKJ01000122">
    <property type="protein sequence ID" value="KGG52112.1"/>
    <property type="molecule type" value="Genomic_DNA"/>
</dbReference>
<dbReference type="VEuPathDB" id="MicrosporidiaDB:DI09_20p290"/>
<evidence type="ECO:0000259" key="7">
    <source>
        <dbReference type="PROSITE" id="PS51192"/>
    </source>
</evidence>
<feature type="domain" description="Helicase C-terminal" evidence="8">
    <location>
        <begin position="349"/>
        <end position="501"/>
    </location>
</feature>
<feature type="region of interest" description="Disordered" evidence="6">
    <location>
        <begin position="23"/>
        <end position="48"/>
    </location>
</feature>
<name>A0A098VSX9_9MICR</name>
<dbReference type="CDD" id="cd18787">
    <property type="entry name" value="SF2_C_DEAD"/>
    <property type="match status" value="1"/>
</dbReference>
<dbReference type="GO" id="GO:0003724">
    <property type="term" value="F:RNA helicase activity"/>
    <property type="evidence" value="ECO:0007669"/>
    <property type="project" value="UniProtKB-EC"/>
</dbReference>
<keyword evidence="3 5" id="KW-0067">ATP-binding</keyword>
<dbReference type="GO" id="GO:0003723">
    <property type="term" value="F:RNA binding"/>
    <property type="evidence" value="ECO:0007669"/>
    <property type="project" value="UniProtKB-UniRule"/>
</dbReference>
<keyword evidence="2 5" id="KW-0378">Hydrolase</keyword>
<organism evidence="9 10">
    <name type="scientific">Mitosporidium daphniae</name>
    <dbReference type="NCBI Taxonomy" id="1485682"/>
    <lineage>
        <taxon>Eukaryota</taxon>
        <taxon>Fungi</taxon>
        <taxon>Fungi incertae sedis</taxon>
        <taxon>Microsporidia</taxon>
        <taxon>Mitosporidium</taxon>
    </lineage>
</organism>
<dbReference type="HOGENOM" id="CLU_003041_13_1_1"/>
<dbReference type="PROSITE" id="PS51194">
    <property type="entry name" value="HELICASE_CTER"/>
    <property type="match status" value="1"/>
</dbReference>
<dbReference type="InterPro" id="IPR014001">
    <property type="entry name" value="Helicase_ATP-bd"/>
</dbReference>
<dbReference type="GO" id="GO:0005524">
    <property type="term" value="F:ATP binding"/>
    <property type="evidence" value="ECO:0007669"/>
    <property type="project" value="UniProtKB-UniRule"/>
</dbReference>
<dbReference type="Gene3D" id="3.40.50.300">
    <property type="entry name" value="P-loop containing nucleotide triphosphate hydrolases"/>
    <property type="match status" value="2"/>
</dbReference>
<evidence type="ECO:0000256" key="4">
    <source>
        <dbReference type="ARBA" id="ARBA00022884"/>
    </source>
</evidence>
<dbReference type="EC" id="3.6.4.13" evidence="5"/>
<dbReference type="InterPro" id="IPR001650">
    <property type="entry name" value="Helicase_C-like"/>
</dbReference>
<dbReference type="InterPro" id="IPR027417">
    <property type="entry name" value="P-loop_NTPase"/>
</dbReference>
<dbReference type="RefSeq" id="XP_013238539.1">
    <property type="nucleotide sequence ID" value="XM_013383085.1"/>
</dbReference>
<keyword evidence="5" id="KW-0347">Helicase</keyword>
<dbReference type="Proteomes" id="UP000029725">
    <property type="component" value="Unassembled WGS sequence"/>
</dbReference>
<sequence>MPPRHQDERVVSLDDELISMMESEAPQLEKKRVQQKRPNKKSKVVNKPDEIKIPLHPKQVPENLPEQWTCYNLNRALLLSLEALGLGFPTQIQKLVLTESSRCQVGTLPDVIASAPTGSGKTLAFLLPLLNAILSPIGSRSSQTSPSELYMSTCASDLEGSEGPNSGLLKNNVEPISALILVPTRELAFQIHSVALDLVKGSNIRVALLTGGISVQKQHRILSKKVDVLISTSGRLWSHANDEEHVSLKIKERLSALSFLVIDEIDRMTEGCGRFKELESILALLNPIATMVFSATFDNLKSSALFSKIPFPSKAPLFLSTSTAEMKKTPLSGLASNVSVLKLRCCIRDKDACLVALLEKPPVVPTIVFVNSIAMIRRLCSLLRLLGINALPLHSQMPQRQRLKNIDRIKSALNADKSPILLATDAVGRGIDIPHVSRIIHFQVPPTLSQFIHRSGRTGRADACGVSYLLIAPDDHQASASLLKAAKALIKEDPQLENLLWDPNVLSKIKERLEIATLVDSFEHKNRKVQSDKTSALFLDEDESSVQHSANKRQNLQGAMPYDEDAVVEQQIALSKLSKMKKLLVKLNAKH</sequence>
<gene>
    <name evidence="9" type="ORF">DI09_20p290</name>
</gene>
<dbReference type="PROSITE" id="PS51192">
    <property type="entry name" value="HELICASE_ATP_BIND_1"/>
    <property type="match status" value="1"/>
</dbReference>
<evidence type="ECO:0000313" key="10">
    <source>
        <dbReference type="Proteomes" id="UP000029725"/>
    </source>
</evidence>
<accession>A0A098VSX9</accession>